<dbReference type="AlphaFoldDB" id="A0A6B9MPM8"/>
<protein>
    <submittedName>
        <fullName evidence="1">Ribosomal protein L32</fullName>
    </submittedName>
</protein>
<proteinExistence type="predicted"/>
<geneLocation type="chloroplast" evidence="1"/>
<keyword evidence="1" id="KW-0689">Ribosomal protein</keyword>
<organism evidence="1">
    <name type="scientific">Berberis ganpinensis</name>
    <dbReference type="NCBI Taxonomy" id="1813943"/>
    <lineage>
        <taxon>Eukaryota</taxon>
        <taxon>Viridiplantae</taxon>
        <taxon>Streptophyta</taxon>
        <taxon>Embryophyta</taxon>
        <taxon>Tracheophyta</taxon>
        <taxon>Spermatophyta</taxon>
        <taxon>Magnoliopsida</taxon>
        <taxon>Ranunculales</taxon>
        <taxon>Berberidaceae</taxon>
        <taxon>Berberidoideae</taxon>
        <taxon>Berberideae</taxon>
        <taxon>Berberis</taxon>
    </lineage>
</organism>
<reference evidence="1" key="1">
    <citation type="journal article" date="2019" name="Mitochondrial DNA Part B Resour">
        <title>The complete chloroplast genome of Mahonia eurybracteata subsp. Ganpinensis (H.Lev.) T. S. Ying &amp; Boufford (Berberidaceae).</title>
        <authorList>
            <person name="Huang R."/>
            <person name="Wang C."/>
            <person name="Liang Q."/>
            <person name="Wang Y."/>
            <person name="Yang T.-J."/>
            <person name="Zhang Y."/>
        </authorList>
    </citation>
    <scope>NUCLEOTIDE SEQUENCE</scope>
</reference>
<keyword evidence="1" id="KW-0687">Ribonucleoprotein</keyword>
<sequence>MGIIIFPIDFQKKNFLSSPLGLRTDLSSSNCYIPEELNLNCTKNHDIVKTKLSPFHN</sequence>
<accession>A0A6B9MPM8</accession>
<evidence type="ECO:0000313" key="1">
    <source>
        <dbReference type="EMBL" id="QHD26726.1"/>
    </source>
</evidence>
<dbReference type="GO" id="GO:0005840">
    <property type="term" value="C:ribosome"/>
    <property type="evidence" value="ECO:0007669"/>
    <property type="project" value="UniProtKB-KW"/>
</dbReference>
<gene>
    <name evidence="1" type="primary">rpl32</name>
</gene>
<keyword evidence="1" id="KW-0150">Chloroplast</keyword>
<keyword evidence="1" id="KW-0934">Plastid</keyword>
<name>A0A6B9MPM8_9MAGN</name>
<dbReference type="EMBL" id="MN417307">
    <property type="protein sequence ID" value="QHD26726.1"/>
    <property type="molecule type" value="Genomic_DNA"/>
</dbReference>